<dbReference type="Pfam" id="PF17245">
    <property type="entry name" value="CDC24_OB2"/>
    <property type="match status" value="2"/>
</dbReference>
<dbReference type="Gene3D" id="2.40.50.140">
    <property type="entry name" value="Nucleic acid-binding proteins"/>
    <property type="match status" value="1"/>
</dbReference>
<dbReference type="InterPro" id="IPR012340">
    <property type="entry name" value="NA-bd_OB-fold"/>
</dbReference>
<accession>A0A9W8B739</accession>
<feature type="domain" description="Cell division control protein 24 OB" evidence="3">
    <location>
        <begin position="147"/>
        <end position="204"/>
    </location>
</feature>
<dbReference type="AlphaFoldDB" id="A0A9W8B739"/>
<evidence type="ECO:0000256" key="1">
    <source>
        <dbReference type="SAM" id="MobiDB-lite"/>
    </source>
</evidence>
<evidence type="ECO:0000313" key="5">
    <source>
        <dbReference type="EMBL" id="KAJ1978108.1"/>
    </source>
</evidence>
<protein>
    <submittedName>
        <fullName evidence="5">Uncharacterized protein</fullName>
    </submittedName>
</protein>
<dbReference type="PANTHER" id="PTHR36033:SF1">
    <property type="entry name" value="NUCLEIC ACID-BINDING PROTEINS SUPERFAMILY"/>
    <property type="match status" value="1"/>
</dbReference>
<feature type="domain" description="Cell division control protein 24 OB" evidence="3">
    <location>
        <begin position="246"/>
        <end position="307"/>
    </location>
</feature>
<evidence type="ECO:0000259" key="2">
    <source>
        <dbReference type="Pfam" id="PF17244"/>
    </source>
</evidence>
<evidence type="ECO:0000259" key="3">
    <source>
        <dbReference type="Pfam" id="PF17245"/>
    </source>
</evidence>
<dbReference type="Proteomes" id="UP001151582">
    <property type="component" value="Unassembled WGS sequence"/>
</dbReference>
<sequence>MDFVHTVDSLVAATITRFDSRDTLTTTKGKANGDTPKTVPWGWVATVLLDVLDEYPSGLTRSIILTELEGRREDAGDDQYYGLSKRYSTVESLIDNSATPQSVFEMQVVAARVLPNTQIWVLGLQGSRGSTKGELSSVTHSVNGTMHTLELYLHQKFYFLTTDSSYRLVLQCPRTVRFSGARIVQSAGQTVRILPTTLMLFELSWEALMRVKDLTHHHQRYGTQSLSTPIPNTPNSGQPSPTPSTQTQTDTHFLQTYFAADALSDITPAAVAQGKEFRLWVKVNLITATRSTQQGGHLKKTQIFISDPSTQSAQGRPAALVVWDEQLPLATMLGKGDYLGIYHPTIQAHTLLATVNAAPDSPEAVVELEYGPQTILFFIPRSRQVSATAASSAPRPTQDSQGTSSQTTLPFTTVDEYGVMDCTNYPHRLRVADLQPRMSGVTLVGQIVAASQNMFIEKQGQRVDRFALRVQDETGIFDVTCWESLGLHAAQCRVGEWVLLSNMVTSESNQSHSADSVDDGDGGLQPFFANLSELSQSRVRTIDTRRGFLSCSYLRRLIPLWSACQVPLLHARVVVTGWKARERICAPRYAPVPNDPLGLMAYAHRPCQHSLSLRGTDYYCTVCDVVVKNVSDVTQHLRILWTVDDGTKAWEVEAQWNASQDLLGVSAEEFARHKHVKQHYILNATRGQSYYITMLQVQPSTSPSSQPVFVITAACPADGIMAETQKLCTELTASRDTVNRRASTRLRERKDLDTSQFWEMAMTQDIPDHEVYVMVPRSDTSL</sequence>
<keyword evidence="6" id="KW-1185">Reference proteome</keyword>
<evidence type="ECO:0000259" key="4">
    <source>
        <dbReference type="Pfam" id="PF17246"/>
    </source>
</evidence>
<feature type="compositionally biased region" description="Low complexity" evidence="1">
    <location>
        <begin position="233"/>
        <end position="248"/>
    </location>
</feature>
<feature type="domain" description="Cell division control protein 24 OB" evidence="4">
    <location>
        <begin position="30"/>
        <end position="118"/>
    </location>
</feature>
<dbReference type="InterPro" id="IPR035200">
    <property type="entry name" value="Cdc24_OB2"/>
</dbReference>
<feature type="domain" description="Cell division control protein 24 OB" evidence="2">
    <location>
        <begin position="433"/>
        <end position="683"/>
    </location>
</feature>
<dbReference type="InterPro" id="IPR035201">
    <property type="entry name" value="Cdc24_OB1"/>
</dbReference>
<feature type="compositionally biased region" description="Polar residues" evidence="1">
    <location>
        <begin position="221"/>
        <end position="230"/>
    </location>
</feature>
<gene>
    <name evidence="5" type="ORF">H4R34_003328</name>
</gene>
<dbReference type="SUPFAM" id="SSF50249">
    <property type="entry name" value="Nucleic acid-binding proteins"/>
    <property type="match status" value="1"/>
</dbReference>
<dbReference type="OrthoDB" id="10265890at2759"/>
<comment type="caution">
    <text evidence="5">The sequence shown here is derived from an EMBL/GenBank/DDBJ whole genome shotgun (WGS) entry which is preliminary data.</text>
</comment>
<dbReference type="Pfam" id="PF17246">
    <property type="entry name" value="CDC24_OB1"/>
    <property type="match status" value="1"/>
</dbReference>
<dbReference type="PANTHER" id="PTHR36033">
    <property type="entry name" value="NUCLEIC ACID-BINDING PROTEINS SUPERFAMILY"/>
    <property type="match status" value="1"/>
</dbReference>
<reference evidence="5" key="1">
    <citation type="submission" date="2022-07" db="EMBL/GenBank/DDBJ databases">
        <title>Phylogenomic reconstructions and comparative analyses of Kickxellomycotina fungi.</title>
        <authorList>
            <person name="Reynolds N.K."/>
            <person name="Stajich J.E."/>
            <person name="Barry K."/>
            <person name="Grigoriev I.V."/>
            <person name="Crous P."/>
            <person name="Smith M.E."/>
        </authorList>
    </citation>
    <scope>NUCLEOTIDE SEQUENCE</scope>
    <source>
        <strain evidence="5">RSA 567</strain>
    </source>
</reference>
<feature type="region of interest" description="Disordered" evidence="1">
    <location>
        <begin position="388"/>
        <end position="408"/>
    </location>
</feature>
<organism evidence="5 6">
    <name type="scientific">Dimargaris verticillata</name>
    <dbReference type="NCBI Taxonomy" id="2761393"/>
    <lineage>
        <taxon>Eukaryota</taxon>
        <taxon>Fungi</taxon>
        <taxon>Fungi incertae sedis</taxon>
        <taxon>Zoopagomycota</taxon>
        <taxon>Kickxellomycotina</taxon>
        <taxon>Dimargaritomycetes</taxon>
        <taxon>Dimargaritales</taxon>
        <taxon>Dimargaritaceae</taxon>
        <taxon>Dimargaris</taxon>
    </lineage>
</organism>
<proteinExistence type="predicted"/>
<evidence type="ECO:0000313" key="6">
    <source>
        <dbReference type="Proteomes" id="UP001151582"/>
    </source>
</evidence>
<feature type="region of interest" description="Disordered" evidence="1">
    <location>
        <begin position="220"/>
        <end position="248"/>
    </location>
</feature>
<name>A0A9W8B739_9FUNG</name>
<dbReference type="InterPro" id="IPR035203">
    <property type="entry name" value="Cdc24_OB3"/>
</dbReference>
<dbReference type="EMBL" id="JANBQB010000298">
    <property type="protein sequence ID" value="KAJ1978108.1"/>
    <property type="molecule type" value="Genomic_DNA"/>
</dbReference>
<dbReference type="Pfam" id="PF17244">
    <property type="entry name" value="CDC24_OB3"/>
    <property type="match status" value="1"/>
</dbReference>